<evidence type="ECO:0000256" key="1">
    <source>
        <dbReference type="ARBA" id="ARBA00004141"/>
    </source>
</evidence>
<dbReference type="InterPro" id="IPR045861">
    <property type="entry name" value="CorA_cytoplasmic_dom"/>
</dbReference>
<dbReference type="Pfam" id="PF01544">
    <property type="entry name" value="CorA"/>
    <property type="match status" value="1"/>
</dbReference>
<dbReference type="RefSeq" id="WP_067060479.1">
    <property type="nucleotide sequence ID" value="NZ_CP014699.1"/>
</dbReference>
<dbReference type="Proteomes" id="UP000077317">
    <property type="component" value="Chromosome"/>
</dbReference>
<evidence type="ECO:0000313" key="7">
    <source>
        <dbReference type="EMBL" id="AND78860.1"/>
    </source>
</evidence>
<dbReference type="PANTHER" id="PTHR47891">
    <property type="entry name" value="TRANSPORTER-RELATED"/>
    <property type="match status" value="1"/>
</dbReference>
<dbReference type="AlphaFoldDB" id="A0A172Q5Y2"/>
<dbReference type="EMBL" id="CP014699">
    <property type="protein sequence ID" value="AND78860.1"/>
    <property type="molecule type" value="Genomic_DNA"/>
</dbReference>
<dbReference type="PANTHER" id="PTHR47891:SF1">
    <property type="entry name" value="CORA-MAGNESIUM AND COBALT TRANSPORTER"/>
    <property type="match status" value="1"/>
</dbReference>
<dbReference type="SUPFAM" id="SSF144083">
    <property type="entry name" value="Magnesium transport protein CorA, transmembrane region"/>
    <property type="match status" value="1"/>
</dbReference>
<evidence type="ECO:0000256" key="3">
    <source>
        <dbReference type="ARBA" id="ARBA00022692"/>
    </source>
</evidence>
<comment type="subcellular location">
    <subcellularLocation>
        <location evidence="1">Membrane</location>
        <topology evidence="1">Multi-pass membrane protein</topology>
    </subcellularLocation>
</comment>
<evidence type="ECO:0000256" key="6">
    <source>
        <dbReference type="SAM" id="Phobius"/>
    </source>
</evidence>
<gene>
    <name evidence="7" type="ORF">A0O21_01870</name>
</gene>
<dbReference type="OrthoDB" id="9803416at2"/>
<keyword evidence="8" id="KW-1185">Reference proteome</keyword>
<organism evidence="7 8">
    <name type="scientific">Streptococcus pantholopis</name>
    <dbReference type="NCBI Taxonomy" id="1811193"/>
    <lineage>
        <taxon>Bacteria</taxon>
        <taxon>Bacillati</taxon>
        <taxon>Bacillota</taxon>
        <taxon>Bacilli</taxon>
        <taxon>Lactobacillales</taxon>
        <taxon>Streptococcaceae</taxon>
        <taxon>Streptococcus</taxon>
    </lineage>
</organism>
<comment type="similarity">
    <text evidence="2">Belongs to the CorA metal ion transporter (MIT) (TC 1.A.35) family.</text>
</comment>
<dbReference type="Gene3D" id="3.30.460.20">
    <property type="entry name" value="CorA soluble domain-like"/>
    <property type="match status" value="1"/>
</dbReference>
<keyword evidence="5 6" id="KW-0472">Membrane</keyword>
<reference evidence="7 8" key="1">
    <citation type="journal article" date="2016" name="Int. J. Syst. Evol. Microbiol.">
        <title>Streptococcuspantholopis sp. nov., isolated from faeces of the Tibetan antelope (Pantholops hodgsonii).</title>
        <authorList>
            <person name="Bai X."/>
            <person name="Xiong Y."/>
            <person name="Lu S."/>
            <person name="Jin D."/>
            <person name="Lai X."/>
            <person name="Yang J."/>
            <person name="Niu L."/>
            <person name="Hu S."/>
            <person name="Meng X."/>
            <person name="Pu J."/>
            <person name="Ye C."/>
            <person name="Xu J."/>
        </authorList>
    </citation>
    <scope>NUCLEOTIDE SEQUENCE [LARGE SCALE GENOMIC DNA]</scope>
    <source>
        <strain evidence="7 8">TA 26</strain>
    </source>
</reference>
<reference evidence="8" key="2">
    <citation type="submission" date="2016-03" db="EMBL/GenBank/DDBJ databases">
        <title>Streptococcus antelopensis sp. nov., isolated from the feces of the Tibetan antelope (Pantholops hodgsonii) in Hoh Xil National Nature Reserve, Qinghai, China.</title>
        <authorList>
            <person name="Bai X."/>
        </authorList>
    </citation>
    <scope>NUCLEOTIDE SEQUENCE [LARGE SCALE GENOMIC DNA]</scope>
    <source>
        <strain evidence="8">TA 26</strain>
    </source>
</reference>
<dbReference type="CDD" id="cd12827">
    <property type="entry name" value="EcCorA_ZntB-like_u2"/>
    <property type="match status" value="1"/>
</dbReference>
<feature type="transmembrane region" description="Helical" evidence="6">
    <location>
        <begin position="274"/>
        <end position="299"/>
    </location>
</feature>
<dbReference type="InterPro" id="IPR047199">
    <property type="entry name" value="CorA-like"/>
</dbReference>
<protein>
    <recommendedName>
        <fullName evidence="9">Magnesium transporter</fullName>
    </recommendedName>
</protein>
<dbReference type="KEGG" id="spat:A0O21_01870"/>
<evidence type="ECO:0008006" key="9">
    <source>
        <dbReference type="Google" id="ProtNLM"/>
    </source>
</evidence>
<sequence length="303" mass="34628">MKEKQFGDLTWICVNLDEKLDSEQLKTDLAIDEKIIAYASDVDELAHIDYHEKLERLILVYDAIHDKKIDNVYATTPITFILKEKRIIILHTNDNAYMIEQFAALFESEPIASVYDFVCAALVSISKNYFHILEGLNKELKDIRKKLRKKTTKDRLLTLSDIEMIMIGIRSSSKQNYLVLEQLKDSSLNCPFLTGDDDKLSAAKIEARQILEMSELTAQTLAQLSETYNNILNNQLNDTMKILTGLSILLATPDIITGFFGINVPLPEILTVYSWSWLLILGIILLFGLAVSRLLIWVLRRKS</sequence>
<dbReference type="GO" id="GO:0016020">
    <property type="term" value="C:membrane"/>
    <property type="evidence" value="ECO:0007669"/>
    <property type="project" value="UniProtKB-SubCell"/>
</dbReference>
<dbReference type="InterPro" id="IPR045863">
    <property type="entry name" value="CorA_TM1_TM2"/>
</dbReference>
<evidence type="ECO:0000256" key="5">
    <source>
        <dbReference type="ARBA" id="ARBA00023136"/>
    </source>
</evidence>
<proteinExistence type="inferred from homology"/>
<evidence type="ECO:0000313" key="8">
    <source>
        <dbReference type="Proteomes" id="UP000077317"/>
    </source>
</evidence>
<evidence type="ECO:0000256" key="2">
    <source>
        <dbReference type="ARBA" id="ARBA00009765"/>
    </source>
</evidence>
<accession>A0A172Q5Y2</accession>
<feature type="transmembrane region" description="Helical" evidence="6">
    <location>
        <begin position="242"/>
        <end position="262"/>
    </location>
</feature>
<dbReference type="Gene3D" id="1.20.58.340">
    <property type="entry name" value="Magnesium transport protein CorA, transmembrane region"/>
    <property type="match status" value="2"/>
</dbReference>
<dbReference type="GO" id="GO:0046873">
    <property type="term" value="F:metal ion transmembrane transporter activity"/>
    <property type="evidence" value="ECO:0007669"/>
    <property type="project" value="InterPro"/>
</dbReference>
<keyword evidence="3 6" id="KW-0812">Transmembrane</keyword>
<evidence type="ECO:0000256" key="4">
    <source>
        <dbReference type="ARBA" id="ARBA00022989"/>
    </source>
</evidence>
<dbReference type="InterPro" id="IPR002523">
    <property type="entry name" value="MgTranspt_CorA/ZnTranspt_ZntB"/>
</dbReference>
<keyword evidence="4 6" id="KW-1133">Transmembrane helix</keyword>
<dbReference type="SUPFAM" id="SSF143865">
    <property type="entry name" value="CorA soluble domain-like"/>
    <property type="match status" value="1"/>
</dbReference>
<name>A0A172Q5Y2_9STRE</name>